<keyword evidence="4" id="KW-1185">Reference proteome</keyword>
<dbReference type="Proteomes" id="UP000308549">
    <property type="component" value="Unassembled WGS sequence"/>
</dbReference>
<feature type="region of interest" description="Disordered" evidence="2">
    <location>
        <begin position="1"/>
        <end position="54"/>
    </location>
</feature>
<organism evidence="3 4">
    <name type="scientific">Salinomyces thailandicus</name>
    <dbReference type="NCBI Taxonomy" id="706561"/>
    <lineage>
        <taxon>Eukaryota</taxon>
        <taxon>Fungi</taxon>
        <taxon>Dikarya</taxon>
        <taxon>Ascomycota</taxon>
        <taxon>Pezizomycotina</taxon>
        <taxon>Dothideomycetes</taxon>
        <taxon>Dothideomycetidae</taxon>
        <taxon>Mycosphaerellales</taxon>
        <taxon>Teratosphaeriaceae</taxon>
        <taxon>Salinomyces</taxon>
    </lineage>
</organism>
<protein>
    <submittedName>
        <fullName evidence="3">Uncharacterized protein</fullName>
    </submittedName>
</protein>
<feature type="region of interest" description="Disordered" evidence="2">
    <location>
        <begin position="67"/>
        <end position="282"/>
    </location>
</feature>
<reference evidence="3 4" key="1">
    <citation type="submission" date="2017-03" db="EMBL/GenBank/DDBJ databases">
        <title>Genomes of endolithic fungi from Antarctica.</title>
        <authorList>
            <person name="Coleine C."/>
            <person name="Masonjones S."/>
            <person name="Stajich J.E."/>
        </authorList>
    </citation>
    <scope>NUCLEOTIDE SEQUENCE [LARGE SCALE GENOMIC DNA]</scope>
    <source>
        <strain evidence="3 4">CCFEE 6315</strain>
    </source>
</reference>
<feature type="compositionally biased region" description="Low complexity" evidence="2">
    <location>
        <begin position="249"/>
        <end position="271"/>
    </location>
</feature>
<gene>
    <name evidence="3" type="ORF">B0A50_06386</name>
</gene>
<accession>A0A4U0TRS9</accession>
<name>A0A4U0TRS9_9PEZI</name>
<dbReference type="AlphaFoldDB" id="A0A4U0TRS9"/>
<evidence type="ECO:0000313" key="4">
    <source>
        <dbReference type="Proteomes" id="UP000308549"/>
    </source>
</evidence>
<feature type="compositionally biased region" description="Basic and acidic residues" evidence="2">
    <location>
        <begin position="79"/>
        <end position="94"/>
    </location>
</feature>
<proteinExistence type="predicted"/>
<dbReference type="OrthoDB" id="3911405at2759"/>
<feature type="compositionally biased region" description="Basic and acidic residues" evidence="2">
    <location>
        <begin position="114"/>
        <end position="124"/>
    </location>
</feature>
<dbReference type="EMBL" id="NAJL01000042">
    <property type="protein sequence ID" value="TKA24626.1"/>
    <property type="molecule type" value="Genomic_DNA"/>
</dbReference>
<feature type="compositionally biased region" description="Polar residues" evidence="2">
    <location>
        <begin position="203"/>
        <end position="212"/>
    </location>
</feature>
<comment type="caution">
    <text evidence="3">The sequence shown here is derived from an EMBL/GenBank/DDBJ whole genome shotgun (WGS) entry which is preliminary data.</text>
</comment>
<keyword evidence="1" id="KW-0175">Coiled coil</keyword>
<evidence type="ECO:0000313" key="3">
    <source>
        <dbReference type="EMBL" id="TKA24626.1"/>
    </source>
</evidence>
<feature type="compositionally biased region" description="Low complexity" evidence="2">
    <location>
        <begin position="215"/>
        <end position="240"/>
    </location>
</feature>
<evidence type="ECO:0000256" key="1">
    <source>
        <dbReference type="SAM" id="Coils"/>
    </source>
</evidence>
<feature type="coiled-coil region" evidence="1">
    <location>
        <begin position="294"/>
        <end position="407"/>
    </location>
</feature>
<sequence length="659" mass="73371">MQSSPPQRAHSRPSSRVDTDYELDLDALGLDDSNTSSPVKPHVDRIASEDIEGPSDFTLNMEKWMRGGGTLGRGLARGGRGERTAVESFHESEINTRTSQDGRGSARGGLRGSPELKGEDERTASHHTPTTSPPRESVWDIRSDDHGEEQAHVSSDWDPYSSATPAPLAPTNNHFLQPTVEEYYSELTPQRLPLPPPQHSHIRNSTTPSTLRPDSCSPARRPSNNSPPVSNSKMSMSSTPGRPSSPTLSPIRSPIIHRSPPTRPPSSYTHPGPAPPSLDTTPQLHVLQAKCQQLSHLNAALQHALSEEQRLRREERSLHEQRMSYYAQREKDVEEMRAGAKERAEELKSELGEVRGRLREVDERSKVEARCLKQEVERIKGEGEEAVTKLRETLERERKGREDAEQTAGTLKVEVEAESRKRRDAEHTTKLLEQDFEAFKAANRTEAQAPAPKSPGSASSDLQVQLQTALADLSALRAAHATSQSLNQTLRADLEQVQLTHETSTLQLTAAHDRAVEQLTVDFEAKAHTLRLQQQDQQEPRLQELQQQTSALRTEHDRTADSLAQTSALLSTTQAQLETSLAVNNALDTRLAGKMRERDAYWRGKIAKLEKEREIMSRGLLKMWGREECGIAFEGEGQRFRYMFPAVKNRGKEVAGSGV</sequence>
<feature type="compositionally biased region" description="Polar residues" evidence="2">
    <location>
        <begin position="1"/>
        <end position="16"/>
    </location>
</feature>
<evidence type="ECO:0000256" key="2">
    <source>
        <dbReference type="SAM" id="MobiDB-lite"/>
    </source>
</evidence>
<feature type="compositionally biased region" description="Gly residues" evidence="2">
    <location>
        <begin position="67"/>
        <end position="78"/>
    </location>
</feature>
<feature type="compositionally biased region" description="Basic and acidic residues" evidence="2">
    <location>
        <begin position="137"/>
        <end position="151"/>
    </location>
</feature>